<protein>
    <submittedName>
        <fullName evidence="1">Uncharacterized protein</fullName>
    </submittedName>
</protein>
<reference evidence="1 2" key="1">
    <citation type="journal article" date="2016" name="Nat. Commun.">
        <title>Thousands of microbial genomes shed light on interconnected biogeochemical processes in an aquifer system.</title>
        <authorList>
            <person name="Anantharaman K."/>
            <person name="Brown C.T."/>
            <person name="Hug L.A."/>
            <person name="Sharon I."/>
            <person name="Castelle C.J."/>
            <person name="Probst A.J."/>
            <person name="Thomas B.C."/>
            <person name="Singh A."/>
            <person name="Wilkins M.J."/>
            <person name="Karaoz U."/>
            <person name="Brodie E.L."/>
            <person name="Williams K.H."/>
            <person name="Hubbard S.S."/>
            <person name="Banfield J.F."/>
        </authorList>
    </citation>
    <scope>NUCLEOTIDE SEQUENCE [LARGE SCALE GENOMIC DNA]</scope>
</reference>
<accession>A0A1G2KZN9</accession>
<comment type="caution">
    <text evidence="1">The sequence shown here is derived from an EMBL/GenBank/DDBJ whole genome shotgun (WGS) entry which is preliminary data.</text>
</comment>
<name>A0A1G2KZN9_9BACT</name>
<organism evidence="1 2">
    <name type="scientific">Candidatus Sungbacteria bacterium RIFCSPHIGHO2_02_FULL_51_29</name>
    <dbReference type="NCBI Taxonomy" id="1802273"/>
    <lineage>
        <taxon>Bacteria</taxon>
        <taxon>Candidatus Sungiibacteriota</taxon>
    </lineage>
</organism>
<sequence length="179" mass="21480">MTNTDKNKEQFLLNEYQNMSIFAALSTRDKKNPIYKKELPKEKEIKLIELKTYLKNKLDQYTQQYKEKVNENKHNENIEKLTQEITTEYQDILHEGNFRIGITQKLLNLYLKYLWASDKIPTPPHCPFDSIVINNLQLKNIKWTALKDIGKYKLLVEEAKRFAKDKNLSEWELELWNQK</sequence>
<dbReference type="AlphaFoldDB" id="A0A1G2KZN9"/>
<dbReference type="EMBL" id="MHQL01000004">
    <property type="protein sequence ID" value="OHA03951.1"/>
    <property type="molecule type" value="Genomic_DNA"/>
</dbReference>
<gene>
    <name evidence="1" type="ORF">A3C16_00975</name>
</gene>
<evidence type="ECO:0000313" key="2">
    <source>
        <dbReference type="Proteomes" id="UP000177811"/>
    </source>
</evidence>
<evidence type="ECO:0000313" key="1">
    <source>
        <dbReference type="EMBL" id="OHA03951.1"/>
    </source>
</evidence>
<dbReference type="Proteomes" id="UP000177811">
    <property type="component" value="Unassembled WGS sequence"/>
</dbReference>
<proteinExistence type="predicted"/>